<dbReference type="InterPro" id="IPR010982">
    <property type="entry name" value="Lambda_DNA-bd_dom_sf"/>
</dbReference>
<name>A0A1M6MSQ0_9ACTN</name>
<dbReference type="Proteomes" id="UP000184452">
    <property type="component" value="Unassembled WGS sequence"/>
</dbReference>
<dbReference type="SUPFAM" id="SSF53822">
    <property type="entry name" value="Periplasmic binding protein-like I"/>
    <property type="match status" value="1"/>
</dbReference>
<keyword evidence="1" id="KW-0805">Transcription regulation</keyword>
<accession>A0A1M6MSQ0</accession>
<evidence type="ECO:0000313" key="5">
    <source>
        <dbReference type="EMBL" id="SHJ86474.1"/>
    </source>
</evidence>
<evidence type="ECO:0000256" key="1">
    <source>
        <dbReference type="ARBA" id="ARBA00023015"/>
    </source>
</evidence>
<dbReference type="SMART" id="SM00354">
    <property type="entry name" value="HTH_LACI"/>
    <property type="match status" value="1"/>
</dbReference>
<dbReference type="Pfam" id="PF00356">
    <property type="entry name" value="LacI"/>
    <property type="match status" value="1"/>
</dbReference>
<dbReference type="Pfam" id="PF13377">
    <property type="entry name" value="Peripla_BP_3"/>
    <property type="match status" value="1"/>
</dbReference>
<dbReference type="GO" id="GO:0000976">
    <property type="term" value="F:transcription cis-regulatory region binding"/>
    <property type="evidence" value="ECO:0007669"/>
    <property type="project" value="TreeGrafter"/>
</dbReference>
<feature type="domain" description="HTH lacI-type" evidence="4">
    <location>
        <begin position="3"/>
        <end position="57"/>
    </location>
</feature>
<gene>
    <name evidence="5" type="ORF">SAMN05421803_110199</name>
</gene>
<dbReference type="PROSITE" id="PS00356">
    <property type="entry name" value="HTH_LACI_1"/>
    <property type="match status" value="1"/>
</dbReference>
<dbReference type="InterPro" id="IPR000843">
    <property type="entry name" value="HTH_LacI"/>
</dbReference>
<keyword evidence="3" id="KW-0804">Transcription</keyword>
<dbReference type="EMBL" id="FQZK01000010">
    <property type="protein sequence ID" value="SHJ86474.1"/>
    <property type="molecule type" value="Genomic_DNA"/>
</dbReference>
<dbReference type="PROSITE" id="PS50932">
    <property type="entry name" value="HTH_LACI_2"/>
    <property type="match status" value="1"/>
</dbReference>
<sequence>MGISLKDVAQRAGVSIKTVSNVVNGYRHVTPQTRQRVQRAIDELGYRPNLTARHLRKGRTGMIALAVPELTNPYFAELADAVIEHAAGLDYIVLLDHTGGRRDQEVLFAQGFRARVIDGLILSPIELENEDLLARESDAPLVLLGEREYSAPYDHIAIDNVAAARTAAAHLVEIGRRRVAFVGARHGRARATAHLRLRGWREVMGESGLPSDDALIAVTDGYSREDGAQAVARLLDSGQRPDAVFCYNDLIAVGAMRTLAERGLRVPDDVAVVGFDDIEESRYGATTLTTVAPHKRAIARAATDMLLDRLAGEADTPPRRIQPGFALITRESTVGRP</sequence>
<dbReference type="CDD" id="cd06267">
    <property type="entry name" value="PBP1_LacI_sugar_binding-like"/>
    <property type="match status" value="1"/>
</dbReference>
<protein>
    <submittedName>
        <fullName evidence="5">DNA-binding transcriptional regulator, LacI/PurR family</fullName>
    </submittedName>
</protein>
<dbReference type="PANTHER" id="PTHR30146">
    <property type="entry name" value="LACI-RELATED TRANSCRIPTIONAL REPRESSOR"/>
    <property type="match status" value="1"/>
</dbReference>
<dbReference type="InterPro" id="IPR046335">
    <property type="entry name" value="LacI/GalR-like_sensor"/>
</dbReference>
<evidence type="ECO:0000259" key="4">
    <source>
        <dbReference type="PROSITE" id="PS50932"/>
    </source>
</evidence>
<proteinExistence type="predicted"/>
<reference evidence="5 6" key="1">
    <citation type="submission" date="2016-11" db="EMBL/GenBank/DDBJ databases">
        <authorList>
            <person name="Jaros S."/>
            <person name="Januszkiewicz K."/>
            <person name="Wedrychowicz H."/>
        </authorList>
    </citation>
    <scope>NUCLEOTIDE SEQUENCE [LARGE SCALE GENOMIC DNA]</scope>
    <source>
        <strain evidence="5 6">CGMCC 4.5723</strain>
    </source>
</reference>
<evidence type="ECO:0000313" key="6">
    <source>
        <dbReference type="Proteomes" id="UP000184452"/>
    </source>
</evidence>
<keyword evidence="6" id="KW-1185">Reference proteome</keyword>
<dbReference type="Gene3D" id="3.40.50.2300">
    <property type="match status" value="2"/>
</dbReference>
<keyword evidence="2 5" id="KW-0238">DNA-binding</keyword>
<dbReference type="Gene3D" id="1.10.260.40">
    <property type="entry name" value="lambda repressor-like DNA-binding domains"/>
    <property type="match status" value="1"/>
</dbReference>
<dbReference type="SUPFAM" id="SSF47413">
    <property type="entry name" value="lambda repressor-like DNA-binding domains"/>
    <property type="match status" value="1"/>
</dbReference>
<dbReference type="CDD" id="cd01392">
    <property type="entry name" value="HTH_LacI"/>
    <property type="match status" value="1"/>
</dbReference>
<evidence type="ECO:0000256" key="3">
    <source>
        <dbReference type="ARBA" id="ARBA00023163"/>
    </source>
</evidence>
<dbReference type="RefSeq" id="WP_073380466.1">
    <property type="nucleotide sequence ID" value="NZ_FQZK01000010.1"/>
</dbReference>
<dbReference type="STRING" id="758803.SAMN05421803_110199"/>
<dbReference type="AlphaFoldDB" id="A0A1M6MSQ0"/>
<dbReference type="OrthoDB" id="2854648at2"/>
<dbReference type="GO" id="GO:0003700">
    <property type="term" value="F:DNA-binding transcription factor activity"/>
    <property type="evidence" value="ECO:0007669"/>
    <property type="project" value="TreeGrafter"/>
</dbReference>
<dbReference type="PANTHER" id="PTHR30146:SF109">
    <property type="entry name" value="HTH-TYPE TRANSCRIPTIONAL REGULATOR GALS"/>
    <property type="match status" value="1"/>
</dbReference>
<dbReference type="InterPro" id="IPR028082">
    <property type="entry name" value="Peripla_BP_I"/>
</dbReference>
<organism evidence="5 6">
    <name type="scientific">Nocardiopsis flavescens</name>
    <dbReference type="NCBI Taxonomy" id="758803"/>
    <lineage>
        <taxon>Bacteria</taxon>
        <taxon>Bacillati</taxon>
        <taxon>Actinomycetota</taxon>
        <taxon>Actinomycetes</taxon>
        <taxon>Streptosporangiales</taxon>
        <taxon>Nocardiopsidaceae</taxon>
        <taxon>Nocardiopsis</taxon>
    </lineage>
</organism>
<evidence type="ECO:0000256" key="2">
    <source>
        <dbReference type="ARBA" id="ARBA00023125"/>
    </source>
</evidence>